<keyword evidence="1" id="KW-1133">Transmembrane helix</keyword>
<accession>A0A931BLE3</accession>
<keyword evidence="3" id="KW-1185">Reference proteome</keyword>
<dbReference type="AlphaFoldDB" id="A0A931BLE3"/>
<comment type="caution">
    <text evidence="2">The sequence shown here is derived from an EMBL/GenBank/DDBJ whole genome shotgun (WGS) entry which is preliminary data.</text>
</comment>
<reference evidence="2 3" key="1">
    <citation type="submission" date="2020-11" db="EMBL/GenBank/DDBJ databases">
        <authorList>
            <person name="Kim M.K."/>
        </authorList>
    </citation>
    <scope>NUCLEOTIDE SEQUENCE [LARGE SCALE GENOMIC DNA]</scope>
    <source>
        <strain evidence="2 3">BT439</strain>
    </source>
</reference>
<keyword evidence="1" id="KW-0812">Transmembrane</keyword>
<dbReference type="EMBL" id="JADQDP010000007">
    <property type="protein sequence ID" value="MBF9144323.1"/>
    <property type="molecule type" value="Genomic_DNA"/>
</dbReference>
<feature type="transmembrane region" description="Helical" evidence="1">
    <location>
        <begin position="22"/>
        <end position="44"/>
    </location>
</feature>
<evidence type="ECO:0000313" key="2">
    <source>
        <dbReference type="EMBL" id="MBF9144323.1"/>
    </source>
</evidence>
<protein>
    <submittedName>
        <fullName evidence="2">Uncharacterized protein</fullName>
    </submittedName>
</protein>
<sequence>MSEPVRLADSPLPARPARGRRWGWWLLGIVGLVVAAVLVGLHFLDGWLLNTLQKQVSKQTHGQYQLRIADLNTSLLQRSIRLRGLRLRPAAQVADTLPRLRLDAAELHITGIGLLALLRKGVVPVDSAVLDSVRLDVLALATKSTRRAAQPLHQRLPLGLKGLDINYAGLQRAQVNYLPDSTQTTARLHRADLSARELLLSPAGAADSQRLGYAQNWHLHLQHSQARAQGHALDLAGLNFSTADRRFRLDSVRVLPVGAAAPHTPRLSLTLPRLMLTGLDAARLQHQHQLRVDSLLVQGPRLTLTPAQTAKPGPAAQMGFLRSVEVAQLAILDGYVHLAGTAQNPILRQLNVRSTAIRYDSAAARDAHKVLFAKSWNVALGHSQATLAAHPVSVGSMQLSTKTGTFDLRALRVRLPAPGQGKPDGARFDVTLPRLTLSGFDAAQLQHQRHFQARRLEVSGAKALFIPPAQPPPPLWQLLSKVARRSDLAELRVRNTEIRIGRWRHSPHIRQLNLTGRSIRIDQPSDDAPNRIAYALGWKGQSGRLSAPFDDRVYFASSERVKVDTDARLLRFEDMRLKPRYSPMGMNLHKGYQAPAVTIKVPSLTLTGLDYPNLVNHGDFRLARAVAQRPYVLIASDGRGPINPNLSKISPEEMRKLKVTVDVRRLDLVNGSLYTTYRSPRTPIIGKLNITRFNGSFFNLSNDRRRMTPATPLTGRATTYLQGQCRLDAQISAYLLDPKGRHRVWGTFGPGQFAIINSMTVPTRLVKFKKGDVQGIRFALQADRKGVTGTMTTRYTGLQMELLGYKDEEIKKTFFKRILSKAANVIVIRDQNPRKRGKLVSGEMTSKREPRFSVFTLWRQGVVSGLFDNVGVPQKLAQKLSESADEAPLPK</sequence>
<proteinExistence type="predicted"/>
<dbReference type="Proteomes" id="UP000645610">
    <property type="component" value="Unassembled WGS sequence"/>
</dbReference>
<keyword evidence="1" id="KW-0472">Membrane</keyword>
<evidence type="ECO:0000313" key="3">
    <source>
        <dbReference type="Proteomes" id="UP000645610"/>
    </source>
</evidence>
<name>A0A931BLE3_9BACT</name>
<gene>
    <name evidence="2" type="ORF">I2I01_21955</name>
</gene>
<evidence type="ECO:0000256" key="1">
    <source>
        <dbReference type="SAM" id="Phobius"/>
    </source>
</evidence>
<dbReference type="RefSeq" id="WP_196288673.1">
    <property type="nucleotide sequence ID" value="NZ_JADQDP010000007.1"/>
</dbReference>
<organism evidence="2 3">
    <name type="scientific">Hymenobacter properus</name>
    <dbReference type="NCBI Taxonomy" id="2791026"/>
    <lineage>
        <taxon>Bacteria</taxon>
        <taxon>Pseudomonadati</taxon>
        <taxon>Bacteroidota</taxon>
        <taxon>Cytophagia</taxon>
        <taxon>Cytophagales</taxon>
        <taxon>Hymenobacteraceae</taxon>
        <taxon>Hymenobacter</taxon>
    </lineage>
</organism>